<feature type="region of interest" description="Disordered" evidence="1">
    <location>
        <begin position="71"/>
        <end position="90"/>
    </location>
</feature>
<comment type="caution">
    <text evidence="2">The sequence shown here is derived from an EMBL/GenBank/DDBJ whole genome shotgun (WGS) entry which is preliminary data.</text>
</comment>
<evidence type="ECO:0000256" key="1">
    <source>
        <dbReference type="SAM" id="MobiDB-lite"/>
    </source>
</evidence>
<protein>
    <submittedName>
        <fullName evidence="2">Uncharacterized protein</fullName>
    </submittedName>
</protein>
<feature type="region of interest" description="Disordered" evidence="1">
    <location>
        <begin position="1"/>
        <end position="28"/>
    </location>
</feature>
<reference evidence="2 3" key="1">
    <citation type="submission" date="2018-11" db="EMBL/GenBank/DDBJ databases">
        <title>Genome sequence and assembly of Colletotrichum sidae.</title>
        <authorList>
            <person name="Gan P."/>
            <person name="Shirasu K."/>
        </authorList>
    </citation>
    <scope>NUCLEOTIDE SEQUENCE [LARGE SCALE GENOMIC DNA]</scope>
    <source>
        <strain evidence="2 3">CBS 518.97</strain>
    </source>
</reference>
<feature type="compositionally biased region" description="Low complexity" evidence="1">
    <location>
        <begin position="1"/>
        <end position="10"/>
    </location>
</feature>
<proteinExistence type="predicted"/>
<keyword evidence="3" id="KW-1185">Reference proteome</keyword>
<dbReference type="AlphaFoldDB" id="A0A4R8TK81"/>
<dbReference type="Proteomes" id="UP000295604">
    <property type="component" value="Unassembled WGS sequence"/>
</dbReference>
<name>A0A4R8TK81_9PEZI</name>
<accession>A0A4R8TK81</accession>
<sequence length="90" mass="10205">MLYRTETCCTPPEPRPRTPTPGAGKGKDVDLALNHDTELNISWFWARKLALDPLPYRQTPDKTHLMRTLMPPVRPAIRQSTSPSTHDSKP</sequence>
<feature type="compositionally biased region" description="Polar residues" evidence="1">
    <location>
        <begin position="78"/>
        <end position="90"/>
    </location>
</feature>
<gene>
    <name evidence="2" type="ORF">C8034_v010723</name>
</gene>
<evidence type="ECO:0000313" key="3">
    <source>
        <dbReference type="Proteomes" id="UP000295604"/>
    </source>
</evidence>
<dbReference type="EMBL" id="QAPF01000060">
    <property type="protein sequence ID" value="TEA18694.1"/>
    <property type="molecule type" value="Genomic_DNA"/>
</dbReference>
<organism evidence="2 3">
    <name type="scientific">Colletotrichum sidae</name>
    <dbReference type="NCBI Taxonomy" id="1347389"/>
    <lineage>
        <taxon>Eukaryota</taxon>
        <taxon>Fungi</taxon>
        <taxon>Dikarya</taxon>
        <taxon>Ascomycota</taxon>
        <taxon>Pezizomycotina</taxon>
        <taxon>Sordariomycetes</taxon>
        <taxon>Hypocreomycetidae</taxon>
        <taxon>Glomerellales</taxon>
        <taxon>Glomerellaceae</taxon>
        <taxon>Colletotrichum</taxon>
        <taxon>Colletotrichum orbiculare species complex</taxon>
    </lineage>
</organism>
<evidence type="ECO:0000313" key="2">
    <source>
        <dbReference type="EMBL" id="TEA18694.1"/>
    </source>
</evidence>